<dbReference type="GO" id="GO:0039615">
    <property type="term" value="C:T=1 icosahedral viral capsid"/>
    <property type="evidence" value="ECO:0007669"/>
    <property type="project" value="UniProtKB-UniRule"/>
</dbReference>
<comment type="subcellular location">
    <subcellularLocation>
        <location evidence="1 6">Virion</location>
    </subcellularLocation>
</comment>
<name>A0AAU8H605_9VIRU</name>
<evidence type="ECO:0000256" key="6">
    <source>
        <dbReference type="RuleBase" id="RU361230"/>
    </source>
</evidence>
<evidence type="ECO:0000313" key="8">
    <source>
        <dbReference type="EMBL" id="XCH55962.1"/>
    </source>
</evidence>
<dbReference type="InterPro" id="IPR004219">
    <property type="entry name" value="TTvirus_Unk"/>
</dbReference>
<protein>
    <recommendedName>
        <fullName evidence="6">Capsid protein</fullName>
    </recommendedName>
</protein>
<evidence type="ECO:0000256" key="3">
    <source>
        <dbReference type="ARBA" id="ARBA00022431"/>
    </source>
</evidence>
<comment type="function">
    <text evidence="6">Self-assembles to form an icosahedral capsid.</text>
</comment>
<evidence type="ECO:0000256" key="1">
    <source>
        <dbReference type="ARBA" id="ARBA00004328"/>
    </source>
</evidence>
<evidence type="ECO:0000256" key="5">
    <source>
        <dbReference type="ARBA" id="ARBA00022844"/>
    </source>
</evidence>
<dbReference type="Pfam" id="PF02956">
    <property type="entry name" value="TT_ORF1"/>
    <property type="match status" value="1"/>
</dbReference>
<sequence length="677" mass="80636">MPFWWRRRKRRWVPRRTYFRYNRRRNYRRRRRFPRRSRKTFRKRRRRRRYKVRKKRKLLPIKQWQPDSIVKCKIKGTGTLVLGANGRQFVCYTNVKQQLTPPKAPCGGGFGYEQYSLEYLYREYTFKNNIWTKTNINKDLVRYLGVRFTFYRHQFVDFILAYDRQPPFNADEYTYMQCHPYQMLLARHKHILLSKYTNPKGKLKKVLKIKPPKQMITKWFFQKQFSMVPLLSIRAAAASFNFTRLGYSSANQILTFNYLNLQFYQYGNWGFHFQGTGSYIPYNGVPSKLFFWTKEPPSDYSASEDNFKKYKLGLIFTRPATYDASIQHDTGWFNPYIMQAIRVTTDSNWNAFVANIPCNTVRYNPTVDQGPGNEVWLHSTLTQDYKPPTIDSHLIMKNQPLWLILYGWLSWVQMAKKDQFFFASYVLVIKSKALYLSGQAGATEYIIPLDYEFTQGKWPFDEPVTHYEHQHWYPTIYHQLNIINQIVCTGPYVPKIPPQDKFSTWELNYFYQFFFKWGGPEITDQPVTDPQYQPTYNVPDTIPGTIQVRDPAKQSYESLIHPWDYRRGIIKSSALKRMSENLSIDTTFQPDGETPKKKRKIVGPELTVPFQENQEILSCLHSLCEESTSQEAQETDLIKLIKQQQQQQEQLKYNILKILSELKEQQVNLQLQTGLLN</sequence>
<keyword evidence="4 6" id="KW-0167">Capsid protein</keyword>
<reference evidence="8" key="1">
    <citation type="submission" date="2024-05" db="EMBL/GenBank/DDBJ databases">
        <authorList>
            <person name="Laubscher F."/>
            <person name="Chudzinski V."/>
            <person name="Cordey S."/>
            <person name="Hosszu-Fellous K."/>
            <person name="Kaiser L."/>
        </authorList>
    </citation>
    <scope>NUCLEOTIDE SEQUENCE</scope>
    <source>
        <strain evidence="8">GE-0936-24-092</strain>
    </source>
</reference>
<keyword evidence="5 6" id="KW-0946">Virion</keyword>
<feature type="region of interest" description="Disordered" evidence="7">
    <location>
        <begin position="30"/>
        <end position="49"/>
    </location>
</feature>
<organism evidence="8">
    <name type="scientific">Gammatorquevirus homidi2</name>
    <dbReference type="NCBI Taxonomy" id="3048387"/>
    <lineage>
        <taxon>Viruses</taxon>
        <taxon>Monodnaviria</taxon>
        <taxon>Shotokuvirae</taxon>
        <taxon>Commensaviricota</taxon>
        <taxon>Cardeaviricetes</taxon>
        <taxon>Sanitavirales</taxon>
        <taxon>Anelloviridae</taxon>
        <taxon>Gammatorquevirus</taxon>
    </lineage>
</organism>
<evidence type="ECO:0000256" key="4">
    <source>
        <dbReference type="ARBA" id="ARBA00022561"/>
    </source>
</evidence>
<keyword evidence="3 6" id="KW-1140">T=1 icosahedral capsid protein</keyword>
<proteinExistence type="inferred from homology"/>
<evidence type="ECO:0000256" key="7">
    <source>
        <dbReference type="SAM" id="MobiDB-lite"/>
    </source>
</evidence>
<accession>A0AAU8H605</accession>
<dbReference type="EMBL" id="PP816716">
    <property type="protein sequence ID" value="XCH55962.1"/>
    <property type="molecule type" value="Genomic_DNA"/>
</dbReference>
<evidence type="ECO:0000256" key="2">
    <source>
        <dbReference type="ARBA" id="ARBA00006131"/>
    </source>
</evidence>
<comment type="similarity">
    <text evidence="2 6">Belongs to the anelloviridae capsid protein family.</text>
</comment>